<gene>
    <name evidence="3" type="ORF">A3A36_03035</name>
</gene>
<dbReference type="Gene3D" id="3.50.30.10">
    <property type="entry name" value="Phosphohistidine domain"/>
    <property type="match status" value="1"/>
</dbReference>
<dbReference type="PANTHER" id="PTHR43615">
    <property type="entry name" value="PHOSPHOENOLPYRUVATE SYNTHASE-RELATED"/>
    <property type="match status" value="1"/>
</dbReference>
<dbReference type="InterPro" id="IPR008279">
    <property type="entry name" value="PEP-util_enz_mobile_dom"/>
</dbReference>
<feature type="domain" description="Pyruvate phosphate dikinase AMP/ATP-binding" evidence="2">
    <location>
        <begin position="183"/>
        <end position="231"/>
    </location>
</feature>
<evidence type="ECO:0008006" key="5">
    <source>
        <dbReference type="Google" id="ProtNLM"/>
    </source>
</evidence>
<dbReference type="GO" id="GO:0016301">
    <property type="term" value="F:kinase activity"/>
    <property type="evidence" value="ECO:0007669"/>
    <property type="project" value="InterPro"/>
</dbReference>
<dbReference type="Pfam" id="PF00391">
    <property type="entry name" value="PEP-utilizers"/>
    <property type="match status" value="1"/>
</dbReference>
<dbReference type="Gene3D" id="3.30.470.20">
    <property type="entry name" value="ATP-grasp fold, B domain"/>
    <property type="match status" value="1"/>
</dbReference>
<dbReference type="Proteomes" id="UP000178811">
    <property type="component" value="Unassembled WGS sequence"/>
</dbReference>
<dbReference type="InterPro" id="IPR036637">
    <property type="entry name" value="Phosphohistidine_dom_sf"/>
</dbReference>
<dbReference type="Gene3D" id="3.30.1490.20">
    <property type="entry name" value="ATP-grasp fold, A domain"/>
    <property type="match status" value="1"/>
</dbReference>
<organism evidence="3 4">
    <name type="scientific">Candidatus Kaiserbacteria bacterium RIFCSPLOWO2_01_FULL_52_12b</name>
    <dbReference type="NCBI Taxonomy" id="1798509"/>
    <lineage>
        <taxon>Bacteria</taxon>
        <taxon>Candidatus Kaiseribacteriota</taxon>
    </lineage>
</organism>
<reference evidence="3 4" key="1">
    <citation type="journal article" date="2016" name="Nat. Commun.">
        <title>Thousands of microbial genomes shed light on interconnected biogeochemical processes in an aquifer system.</title>
        <authorList>
            <person name="Anantharaman K."/>
            <person name="Brown C.T."/>
            <person name="Hug L.A."/>
            <person name="Sharon I."/>
            <person name="Castelle C.J."/>
            <person name="Probst A.J."/>
            <person name="Thomas B.C."/>
            <person name="Singh A."/>
            <person name="Wilkins M.J."/>
            <person name="Karaoz U."/>
            <person name="Brodie E.L."/>
            <person name="Williams K.H."/>
            <person name="Hubbard S.S."/>
            <person name="Banfield J.F."/>
        </authorList>
    </citation>
    <scope>NUCLEOTIDE SEQUENCE [LARGE SCALE GENOMIC DNA]</scope>
</reference>
<accession>A0A1F6EXF1</accession>
<dbReference type="GO" id="GO:0005524">
    <property type="term" value="F:ATP binding"/>
    <property type="evidence" value="ECO:0007669"/>
    <property type="project" value="InterPro"/>
</dbReference>
<dbReference type="Pfam" id="PF01326">
    <property type="entry name" value="PPDK_N"/>
    <property type="match status" value="2"/>
</dbReference>
<dbReference type="InterPro" id="IPR013815">
    <property type="entry name" value="ATP_grasp_subdomain_1"/>
</dbReference>
<proteinExistence type="predicted"/>
<evidence type="ECO:0000259" key="1">
    <source>
        <dbReference type="Pfam" id="PF00391"/>
    </source>
</evidence>
<name>A0A1F6EXF1_9BACT</name>
<evidence type="ECO:0000313" key="4">
    <source>
        <dbReference type="Proteomes" id="UP000178811"/>
    </source>
</evidence>
<protein>
    <recommendedName>
        <fullName evidence="5">Pyruvate phosphate dikinase AMP/ATP-binding domain-containing protein</fullName>
    </recommendedName>
</protein>
<dbReference type="SUPFAM" id="SSF56059">
    <property type="entry name" value="Glutathione synthetase ATP-binding domain-like"/>
    <property type="match status" value="1"/>
</dbReference>
<dbReference type="PANTHER" id="PTHR43615:SF1">
    <property type="entry name" value="PPDK_N DOMAIN-CONTAINING PROTEIN"/>
    <property type="match status" value="1"/>
</dbReference>
<comment type="caution">
    <text evidence="3">The sequence shown here is derived from an EMBL/GenBank/DDBJ whole genome shotgun (WGS) entry which is preliminary data.</text>
</comment>
<evidence type="ECO:0000313" key="3">
    <source>
        <dbReference type="EMBL" id="OGG78297.1"/>
    </source>
</evidence>
<feature type="domain" description="PEP-utilising enzyme mobile" evidence="1">
    <location>
        <begin position="673"/>
        <end position="742"/>
    </location>
</feature>
<dbReference type="SUPFAM" id="SSF52009">
    <property type="entry name" value="Phosphohistidine domain"/>
    <property type="match status" value="1"/>
</dbReference>
<dbReference type="InterPro" id="IPR051549">
    <property type="entry name" value="PEP_Utilizing_Enz"/>
</dbReference>
<dbReference type="EMBL" id="MFLW01000016">
    <property type="protein sequence ID" value="OGG78297.1"/>
    <property type="molecule type" value="Genomic_DNA"/>
</dbReference>
<evidence type="ECO:0000259" key="2">
    <source>
        <dbReference type="Pfam" id="PF01326"/>
    </source>
</evidence>
<sequence>MLNAEKVVGGKAQNLTILSSIAGVVVPRFIVLLASFSKQECEEHIRCFLKNYSGKIAVRSSGELEDSSQASFAGMYATKLSVASSVDAVMNAVEEVRKSAELKEETVRSYAVQQGVALYTHSIAVIVQEMLSPDFSGVIFSHSLAARDGYYSISVSDGLGEAVVGGLVNGRLFRVARGLAARDLKEDWLVQLVLAMKKIERHYRSDSLDVEFAFQDGKLYILQCRPISALGVTLVDTADESRLVEQLKEVEKNVAADFGGDVLGDMIDINPLELLGASPSRLDISIFGHLFADTIVEQVRRTMGYDPLDIGLIRVVGGKPYVSLLASAFSFRPQGVSTKTYGQMVEVYRRMLTANPSLQNRVEFAVYAMTGGRKLDQIMRDAGIAEEEQVGVRVAFERLAIAIDTVSQSSFVSVSNELSDYQQQTDALSDDPSLDERLSHVAKGTEMFVRIARLAFYWKNKFEETYPGEDLNRLLVGRVHSSVSRMKADMQSVQSNQLSRTTLVSRYGHLRPGQFSVFGESYADDPEHYLFNQHVSSHDESVLAQSHRYESEVAFKNVVMFMQAREDTKFAFSRALHLFIGELKTALVLHGVSKEQASGHTWDDLRVVIEGGGTMPHVAASKLPMILPEVIIPRSTSLGVVVYAEAAPTFITDKVVKAKVCVLTSPQMNAKVEGALVLIPNADPGYDFLFHSGAAGIITKSGGPASHICIRALELQMPACVGCGESTFTAIASARTAVLDCSLKQIIASV</sequence>
<feature type="domain" description="Pyruvate phosphate dikinase AMP/ATP-binding" evidence="2">
    <location>
        <begin position="54"/>
        <end position="176"/>
    </location>
</feature>
<dbReference type="InterPro" id="IPR002192">
    <property type="entry name" value="PPDK_AMP/ATP-bd"/>
</dbReference>
<dbReference type="AlphaFoldDB" id="A0A1F6EXF1"/>